<organism evidence="3 4">
    <name type="scientific">Listeria fleischmannii 1991</name>
    <dbReference type="NCBI Taxonomy" id="1430899"/>
    <lineage>
        <taxon>Bacteria</taxon>
        <taxon>Bacillati</taxon>
        <taxon>Bacillota</taxon>
        <taxon>Bacilli</taxon>
        <taxon>Bacillales</taxon>
        <taxon>Listeriaceae</taxon>
        <taxon>Listeria</taxon>
    </lineage>
</organism>
<evidence type="ECO:0008006" key="5">
    <source>
        <dbReference type="Google" id="ProtNLM"/>
    </source>
</evidence>
<keyword evidence="4" id="KW-1185">Reference proteome</keyword>
<feature type="domain" description="WxL" evidence="1">
    <location>
        <begin position="846"/>
        <end position="986"/>
    </location>
</feature>
<protein>
    <recommendedName>
        <fullName evidence="5">WxL domain-containing protein</fullName>
    </recommendedName>
</protein>
<dbReference type="PATRIC" id="fig|1430899.3.peg.2220"/>
<dbReference type="Gene3D" id="2.60.40.10">
    <property type="entry name" value="Immunoglobulins"/>
    <property type="match status" value="1"/>
</dbReference>
<dbReference type="AlphaFoldDB" id="A0A0J8G6U1"/>
<accession>A0A0J8G6U1</accession>
<dbReference type="InterPro" id="IPR027994">
    <property type="entry name" value="WxL_dom"/>
</dbReference>
<dbReference type="OrthoDB" id="2365040at2"/>
<dbReference type="InterPro" id="IPR013783">
    <property type="entry name" value="Ig-like_fold"/>
</dbReference>
<dbReference type="InterPro" id="IPR041498">
    <property type="entry name" value="Big_6"/>
</dbReference>
<dbReference type="EMBL" id="AZHO01000030">
    <property type="protein sequence ID" value="KMT58345.1"/>
    <property type="molecule type" value="Genomic_DNA"/>
</dbReference>
<feature type="domain" description="Bacterial Ig" evidence="2">
    <location>
        <begin position="594"/>
        <end position="676"/>
    </location>
</feature>
<reference evidence="3 4" key="1">
    <citation type="journal article" date="2015" name="Genome Biol. Evol.">
        <title>Comparative Genomics of Listeria Sensu Lato: Genus-Wide Differences in Evolutionary Dynamics and the Progressive Gain of Complex, Potentially Pathogenicity-Related Traits through Lateral Gene Transfer.</title>
        <authorList>
            <person name="Chiara M."/>
            <person name="Caruso M."/>
            <person name="D'Erchia A.M."/>
            <person name="Manzari C."/>
            <person name="Fraccalvieri R."/>
            <person name="Goffredo E."/>
            <person name="Latorre L."/>
            <person name="Miccolupo A."/>
            <person name="Padalino I."/>
            <person name="Santagada G."/>
            <person name="Chiocco D."/>
            <person name="Pesole G."/>
            <person name="Horner D.S."/>
            <person name="Parisi A."/>
        </authorList>
    </citation>
    <scope>NUCLEOTIDE SEQUENCE [LARGE SCALE GENOMIC DNA]</scope>
    <source>
        <strain evidence="3 4">1991</strain>
    </source>
</reference>
<dbReference type="InterPro" id="IPR046776">
    <property type="entry name" value="Pectate_lyase_5"/>
</dbReference>
<sequence>MKKGMRLVATMFIIVSFAIIAPLHGSGILERVFQPVKAEAENVANVTTYQELETAMGNQAITEINIMNDIEFTNYTSTAAGEANVTVPVRSITINGNNHHVDFRRRGYLMNFASTKINITLQNMKMYGQNYWGPFRIYGTAGVGSTFTFDNIEYTGAQLTASYQADVIVKGTVKNASVNSYVSPFNNITYNALTNQANLEVTNITFTKGSNYTGTTENATVLMLGTGGTKGNAIIEEGAKLDLMGGGNGLSGEGQWTTIQLNGNFEMQKNSEVHISSPQASTRGGIQLGNDSKLLVQDNAKLTLDMDGPFTDAYNKNPINVGTNASFEVADGASLIIQATNQGTGTGALVYTGTSSTFKIGKKSIFKLKSDGTGVKNLIRIGGTSTFNFEDAGEVDIDASGNTNASTRPIYMVSGSFKASIQRVKAWTTADVSGTPTYDWYPMYDMNIPYVGANVQATLTANSISQTTQDRFITYYRTQNFKRVLFEYIPDVSVTIQPLSDNKAKPSSHTITGVTNPNAWVMFSGDAAIPNGTIPAQDKNDSKMYHVKADASGNYTYTLPDGLFFTAGNSVTAYAYLDGKSAAETTTVLDETPPEKPTLSPINDVDEKITVKAEPNVTVTVYNASDNSILTSGSSNTEDYEIVIPEIKRPLAPYVSYYVTATDSAGNVSEKSNIEVTRDTTPPEADPISQTVKLGEAFPKDAKSLVTNVYDNAGVANLSYELITEPDVSQIGYATAVVRITDAAKNYRDITVPVFIEDDSTNSNNEAMLTSRDFTTLAQDVPTAAAELDQFILTNGQVRAWSKPSGADITNQVLITDKGGLTNAPGQYDVKISVLGVERIIHITVKAGTLEFKEVPEDISFGTVTIKSKKQRIAPQNDVKIAIEDSRANPSNWTLMAQLTMPLSTSSGDELNSLVIRSKQNGETNDLALTNEESTPVFTNDAATAGTTLIDLNSAEDEGILLNVLPGAVKAKAYHTTIKWTLQDAP</sequence>
<evidence type="ECO:0000313" key="3">
    <source>
        <dbReference type="EMBL" id="KMT58345.1"/>
    </source>
</evidence>
<dbReference type="RefSeq" id="WP_059140179.1">
    <property type="nucleotide sequence ID" value="NZ_KQ130619.1"/>
</dbReference>
<evidence type="ECO:0000259" key="2">
    <source>
        <dbReference type="Pfam" id="PF17936"/>
    </source>
</evidence>
<evidence type="ECO:0000259" key="1">
    <source>
        <dbReference type="Pfam" id="PF13731"/>
    </source>
</evidence>
<dbReference type="Pfam" id="PF13731">
    <property type="entry name" value="WxL"/>
    <property type="match status" value="1"/>
</dbReference>
<proteinExistence type="predicted"/>
<evidence type="ECO:0000313" key="4">
    <source>
        <dbReference type="Proteomes" id="UP000052258"/>
    </source>
</evidence>
<dbReference type="Pfam" id="PF17936">
    <property type="entry name" value="Big_6"/>
    <property type="match status" value="1"/>
</dbReference>
<dbReference type="Pfam" id="PF20585">
    <property type="entry name" value="Pectate_lyase_5"/>
    <property type="match status" value="1"/>
</dbReference>
<comment type="caution">
    <text evidence="3">The sequence shown here is derived from an EMBL/GenBank/DDBJ whole genome shotgun (WGS) entry which is preliminary data.</text>
</comment>
<gene>
    <name evidence="3" type="ORF">X560_2171</name>
</gene>
<dbReference type="Proteomes" id="UP000052258">
    <property type="component" value="Unassembled WGS sequence"/>
</dbReference>
<name>A0A0J8G6U1_9LIST</name>